<dbReference type="GO" id="GO:0005634">
    <property type="term" value="C:nucleus"/>
    <property type="evidence" value="ECO:0007669"/>
    <property type="project" value="UniProtKB-UniRule"/>
</dbReference>
<dbReference type="Gene3D" id="3.30.40.10">
    <property type="entry name" value="Zinc/RING finger domain, C3HC4 (zinc finger)"/>
    <property type="match status" value="1"/>
</dbReference>
<feature type="domain" description="RING-type" evidence="14">
    <location>
        <begin position="179"/>
        <end position="214"/>
    </location>
</feature>
<comment type="pathway">
    <text evidence="2">Protein modification; protein ubiquitination.</text>
</comment>
<dbReference type="InterPro" id="IPR013083">
    <property type="entry name" value="Znf_RING/FYVE/PHD"/>
</dbReference>
<dbReference type="PANTHER" id="PTHR46632:SF16">
    <property type="entry name" value="E3 UBIQUITIN-PROTEIN LIGASE SINA-LIKE 10"/>
    <property type="match status" value="1"/>
</dbReference>
<dbReference type="PROSITE" id="PS50118">
    <property type="entry name" value="HMG_BOX_2"/>
    <property type="match status" value="1"/>
</dbReference>
<dbReference type="SUPFAM" id="SSF49599">
    <property type="entry name" value="TRAF domain-like"/>
    <property type="match status" value="2"/>
</dbReference>
<dbReference type="Pfam" id="PF10536">
    <property type="entry name" value="PMD"/>
    <property type="match status" value="1"/>
</dbReference>
<dbReference type="Pfam" id="PF21361">
    <property type="entry name" value="Sina_ZnF"/>
    <property type="match status" value="1"/>
</dbReference>
<keyword evidence="9" id="KW-0862">Zinc</keyword>
<dbReference type="GO" id="GO:0016567">
    <property type="term" value="P:protein ubiquitination"/>
    <property type="evidence" value="ECO:0007669"/>
    <property type="project" value="UniProtKB-UniPathway"/>
</dbReference>
<feature type="compositionally biased region" description="Low complexity" evidence="13">
    <location>
        <begin position="39"/>
        <end position="63"/>
    </location>
</feature>
<dbReference type="Gene3D" id="1.10.30.10">
    <property type="entry name" value="High mobility group box domain"/>
    <property type="match status" value="1"/>
</dbReference>
<dbReference type="PROSITE" id="PS50089">
    <property type="entry name" value="ZF_RING_2"/>
    <property type="match status" value="1"/>
</dbReference>
<dbReference type="Proteomes" id="UP000243975">
    <property type="component" value="Unassembled WGS sequence"/>
</dbReference>
<feature type="region of interest" description="Disordered" evidence="13">
    <location>
        <begin position="509"/>
        <end position="541"/>
    </location>
</feature>
<dbReference type="InterPro" id="IPR044286">
    <property type="entry name" value="SINL_plant"/>
</dbReference>
<organism evidence="17 18">
    <name type="scientific">Cynara cardunculus var. scolymus</name>
    <name type="common">Globe artichoke</name>
    <name type="synonym">Cynara scolymus</name>
    <dbReference type="NCBI Taxonomy" id="59895"/>
    <lineage>
        <taxon>Eukaryota</taxon>
        <taxon>Viridiplantae</taxon>
        <taxon>Streptophyta</taxon>
        <taxon>Embryophyta</taxon>
        <taxon>Tracheophyta</taxon>
        <taxon>Spermatophyta</taxon>
        <taxon>Magnoliopsida</taxon>
        <taxon>eudicotyledons</taxon>
        <taxon>Gunneridae</taxon>
        <taxon>Pentapetalae</taxon>
        <taxon>asterids</taxon>
        <taxon>campanulids</taxon>
        <taxon>Asterales</taxon>
        <taxon>Asteraceae</taxon>
        <taxon>Carduoideae</taxon>
        <taxon>Cardueae</taxon>
        <taxon>Carduinae</taxon>
        <taxon>Cynara</taxon>
    </lineage>
</organism>
<keyword evidence="11" id="KW-0238">DNA-binding</keyword>
<proteinExistence type="inferred from homology"/>
<dbReference type="GO" id="GO:0008270">
    <property type="term" value="F:zinc ion binding"/>
    <property type="evidence" value="ECO:0007669"/>
    <property type="project" value="UniProtKB-KW"/>
</dbReference>
<name>A0A103XKK0_CYNCS</name>
<keyword evidence="17" id="KW-0032">Aminotransferase</keyword>
<feature type="compositionally biased region" description="Acidic residues" evidence="13">
    <location>
        <begin position="82"/>
        <end position="111"/>
    </location>
</feature>
<dbReference type="Pfam" id="PF00505">
    <property type="entry name" value="HMG_box"/>
    <property type="match status" value="1"/>
</dbReference>
<dbReference type="PROSITE" id="PS51081">
    <property type="entry name" value="ZF_SIAH"/>
    <property type="match status" value="1"/>
</dbReference>
<dbReference type="EMBL" id="LEKV01004820">
    <property type="protein sequence ID" value="KVH92398.1"/>
    <property type="molecule type" value="Genomic_DNA"/>
</dbReference>
<comment type="catalytic activity">
    <reaction evidence="1">
        <text>S-ubiquitinyl-[E2 ubiquitin-conjugating enzyme]-L-cysteine + [acceptor protein]-L-lysine = [E2 ubiquitin-conjugating enzyme]-L-cysteine + N(6)-ubiquitinyl-[acceptor protein]-L-lysine.</text>
        <dbReference type="EC" id="2.3.2.27"/>
    </reaction>
</comment>
<dbReference type="Gramene" id="KVH92398">
    <property type="protein sequence ID" value="KVH92398"/>
    <property type="gene ID" value="Ccrd_005587"/>
</dbReference>
<evidence type="ECO:0000256" key="1">
    <source>
        <dbReference type="ARBA" id="ARBA00000900"/>
    </source>
</evidence>
<keyword evidence="6" id="KW-0479">Metal-binding</keyword>
<dbReference type="InterPro" id="IPR009071">
    <property type="entry name" value="HMG_box_dom"/>
</dbReference>
<evidence type="ECO:0000256" key="5">
    <source>
        <dbReference type="ARBA" id="ARBA00022679"/>
    </source>
</evidence>
<keyword evidence="5" id="KW-0808">Transferase</keyword>
<evidence type="ECO:0000256" key="3">
    <source>
        <dbReference type="ARBA" id="ARBA00009119"/>
    </source>
</evidence>
<dbReference type="InterPro" id="IPR001841">
    <property type="entry name" value="Znf_RING"/>
</dbReference>
<dbReference type="InterPro" id="IPR013010">
    <property type="entry name" value="Znf_SIAH"/>
</dbReference>
<comment type="caution">
    <text evidence="17">The sequence shown here is derived from an EMBL/GenBank/DDBJ whole genome shotgun (WGS) entry which is preliminary data.</text>
</comment>
<comment type="similarity">
    <text evidence="3">Belongs to the SINA (Seven in absentia) family.</text>
</comment>
<dbReference type="GO" id="GO:0061630">
    <property type="term" value="F:ubiquitin protein ligase activity"/>
    <property type="evidence" value="ECO:0007669"/>
    <property type="project" value="UniProtKB-EC"/>
</dbReference>
<evidence type="ECO:0000256" key="11">
    <source>
        <dbReference type="PROSITE-ProRule" id="PRU00267"/>
    </source>
</evidence>
<comment type="function">
    <text evidence="10">E3 ubiquitin-protein ligase that mediates ubiquitination and subsequent proteasomal degradation of target proteins. E3 ubiquitin ligases accept ubiquitin from an E2 ubiquitin-conjugating enzyme in the form of a thioester and then directly transfers the ubiquitin to targeted substrates. It probably triggers the ubiquitin-mediated degradation of different substrates.</text>
</comment>
<dbReference type="SUPFAM" id="SSF47095">
    <property type="entry name" value="HMG-box"/>
    <property type="match status" value="1"/>
</dbReference>
<evidence type="ECO:0000259" key="15">
    <source>
        <dbReference type="PROSITE" id="PS50118"/>
    </source>
</evidence>
<dbReference type="GO" id="GO:0008483">
    <property type="term" value="F:transaminase activity"/>
    <property type="evidence" value="ECO:0007669"/>
    <property type="project" value="UniProtKB-KW"/>
</dbReference>
<dbReference type="PANTHER" id="PTHR46632">
    <property type="entry name" value="E3 UBIQUITIN-PROTEIN LIGASE SINA-LIKE 4"/>
    <property type="match status" value="1"/>
</dbReference>
<dbReference type="EC" id="2.3.2.27" evidence="4"/>
<evidence type="ECO:0000313" key="17">
    <source>
        <dbReference type="EMBL" id="KVH92398.1"/>
    </source>
</evidence>
<evidence type="ECO:0000259" key="16">
    <source>
        <dbReference type="PROSITE" id="PS51081"/>
    </source>
</evidence>
<evidence type="ECO:0000256" key="8">
    <source>
        <dbReference type="ARBA" id="ARBA00022786"/>
    </source>
</evidence>
<feature type="domain" description="HMG box" evidence="15">
    <location>
        <begin position="538"/>
        <end position="607"/>
    </location>
</feature>
<evidence type="ECO:0000256" key="9">
    <source>
        <dbReference type="ARBA" id="ARBA00022833"/>
    </source>
</evidence>
<evidence type="ECO:0000256" key="2">
    <source>
        <dbReference type="ARBA" id="ARBA00004906"/>
    </source>
</evidence>
<keyword evidence="7 12" id="KW-0863">Zinc-finger</keyword>
<feature type="region of interest" description="Disordered" evidence="13">
    <location>
        <begin position="18"/>
        <end position="135"/>
    </location>
</feature>
<feature type="compositionally biased region" description="Acidic residues" evidence="13">
    <location>
        <begin position="65"/>
        <end position="75"/>
    </location>
</feature>
<dbReference type="InterPro" id="IPR036910">
    <property type="entry name" value="HMG_box_dom_sf"/>
</dbReference>
<feature type="DNA-binding region" description="HMG box" evidence="11">
    <location>
        <begin position="538"/>
        <end position="607"/>
    </location>
</feature>
<evidence type="ECO:0000313" key="18">
    <source>
        <dbReference type="Proteomes" id="UP000243975"/>
    </source>
</evidence>
<dbReference type="SMART" id="SM00398">
    <property type="entry name" value="HMG"/>
    <property type="match status" value="1"/>
</dbReference>
<evidence type="ECO:0000256" key="12">
    <source>
        <dbReference type="PROSITE-ProRule" id="PRU00455"/>
    </source>
</evidence>
<dbReference type="GO" id="GO:0003677">
    <property type="term" value="F:DNA binding"/>
    <property type="evidence" value="ECO:0007669"/>
    <property type="project" value="UniProtKB-UniRule"/>
</dbReference>
<dbReference type="Pfam" id="PF21362">
    <property type="entry name" value="Sina_RING"/>
    <property type="match status" value="1"/>
</dbReference>
<dbReference type="CDD" id="cd00084">
    <property type="entry name" value="HMG-box_SF"/>
    <property type="match status" value="1"/>
</dbReference>
<dbReference type="AlphaFoldDB" id="A0A103XKK0"/>
<reference evidence="17 18" key="1">
    <citation type="journal article" date="2016" name="Sci. Rep.">
        <title>The genome sequence of the outbreeding globe artichoke constructed de novo incorporating a phase-aware low-pass sequencing strategy of F1 progeny.</title>
        <authorList>
            <person name="Scaglione D."/>
            <person name="Reyes-Chin-Wo S."/>
            <person name="Acquadro A."/>
            <person name="Froenicke L."/>
            <person name="Portis E."/>
            <person name="Beitel C."/>
            <person name="Tirone M."/>
            <person name="Mauro R."/>
            <person name="Lo Monaco A."/>
            <person name="Mauromicale G."/>
            <person name="Faccioli P."/>
            <person name="Cattivelli L."/>
            <person name="Rieseberg L."/>
            <person name="Michelmore R."/>
            <person name="Lanteri S."/>
        </authorList>
    </citation>
    <scope>NUCLEOTIDE SEQUENCE [LARGE SCALE GENOMIC DNA]</scope>
    <source>
        <strain evidence="17">2C</strain>
    </source>
</reference>
<dbReference type="STRING" id="59895.A0A103XKK0"/>
<evidence type="ECO:0000256" key="10">
    <source>
        <dbReference type="ARBA" id="ARBA00024004"/>
    </source>
</evidence>
<gene>
    <name evidence="17" type="ORF">Ccrd_005587</name>
</gene>
<keyword evidence="11" id="KW-0539">Nucleus</keyword>
<sequence length="1027" mass="115147">MDTTGRNIGRIERRIPMARFSIGEDDEDAPLANKRARFSEPASQSQPRSQRQRSVQRSESRVVAVEEDEEEEDDLFPMSPIEDVESDSQGFEEEDEDDEFEGEGEVGSEDDSGGHAEGEAVSEGQIHQQQMTSSMAASSHLGLGNLAVGLRNCNTVSPVFNNAIGALQVVLTDPDVLDCPICLDPLCTPVFQCENGHIACSTCCSKVKRKCPSCCMPIGYNRCRAIEKVIESIRVSCKNSRYGCKEMMPYSKKGEHEQSCPHATCFCPHPSCPFAASSKNLYLHFGIQHAASTTRFTYNTTFTLRVETHQKHVLLQEQHESVIFILNHEVQERARSFNVDCVGTSLLKTAFIYQLSAKSMETSVSLQSVPEIYAKWSEHNPRKNYLTVPSEFSGYCGILSLDFRLNIADVAFGFQFPVSESRKTPQNYVVILVSPFQFSLTTGKLTTDSCKKLDQNHHPYKKPKKLSTFPLFTTLINHISYNLVYMVTDSSPNFDDGADIFSPMVPSESDSMVGKRKEMTGLELEGSRRKKKKKQGGTPRPACSWVHFSREFIKEYSASHPESSGLKVATKAASDAWKVMTLEEKAKYTKRAREVWDDYLSSAPALNVLKHFTSDQKEAVKSMGFGSLLDLKCRTLRRSLCLWLLERFNTIRRSLEICGERIPLYPHDVELVMGLPATGKDVVNSGPDDLVAELRQKYNASNRGISVRFLEERLGQPEAGDDFKRAFLLYVLGTLLCPTARLDVSPSFLHLLTDMDSIHEYNWAKFLLDRLVREVSRYRQGKQRAVGGCLLFLQLFYYESVAIGGTCEPGPVICKERGLGLGLLNDRDHVDVLPLREVAARVNRGTLVRQDENLNENTPPVRIDNYGYKNPLEYTNPNAHDNRGMYAGQSTCPLLNCNFTGLFQELSDHFSTKHWDSGRRFQYNSPLPVSLGMDETFLVLQAEDDGVLFLLNKGTENIGHTVMVTCIGPSSSNERFLYCLVSERGNSSLRLKSYTQTLPGRVEGIPPSDFLLVPFGYLNSSGELNLE</sequence>
<feature type="non-terminal residue" evidence="17">
    <location>
        <position position="1027"/>
    </location>
</feature>
<keyword evidence="8" id="KW-0833">Ubl conjugation pathway</keyword>
<evidence type="ECO:0000256" key="4">
    <source>
        <dbReference type="ARBA" id="ARBA00012483"/>
    </source>
</evidence>
<evidence type="ECO:0000259" key="14">
    <source>
        <dbReference type="PROSITE" id="PS50089"/>
    </source>
</evidence>
<protein>
    <recommendedName>
        <fullName evidence="4">RING-type E3 ubiquitin transferase</fullName>
        <ecNumber evidence="4">2.3.2.27</ecNumber>
    </recommendedName>
</protein>
<dbReference type="InterPro" id="IPR019557">
    <property type="entry name" value="AminoTfrase-like_pln_mobile"/>
</dbReference>
<evidence type="ECO:0000256" key="7">
    <source>
        <dbReference type="ARBA" id="ARBA00022771"/>
    </source>
</evidence>
<dbReference type="UniPathway" id="UPA00143"/>
<dbReference type="InterPro" id="IPR049548">
    <property type="entry name" value="Sina-like_RING"/>
</dbReference>
<evidence type="ECO:0000256" key="6">
    <source>
        <dbReference type="ARBA" id="ARBA00022723"/>
    </source>
</evidence>
<feature type="domain" description="SIAH-type" evidence="16">
    <location>
        <begin position="232"/>
        <end position="290"/>
    </location>
</feature>
<keyword evidence="18" id="KW-1185">Reference proteome</keyword>
<dbReference type="CDD" id="cd16571">
    <property type="entry name" value="RING-HC_SIAHs"/>
    <property type="match status" value="1"/>
</dbReference>
<evidence type="ECO:0000256" key="13">
    <source>
        <dbReference type="SAM" id="MobiDB-lite"/>
    </source>
</evidence>
<accession>A0A103XKK0</accession>